<organism evidence="2 3">
    <name type="scientific">Protopolystoma xenopodis</name>
    <dbReference type="NCBI Taxonomy" id="117903"/>
    <lineage>
        <taxon>Eukaryota</taxon>
        <taxon>Metazoa</taxon>
        <taxon>Spiralia</taxon>
        <taxon>Lophotrochozoa</taxon>
        <taxon>Platyhelminthes</taxon>
        <taxon>Monogenea</taxon>
        <taxon>Polyopisthocotylea</taxon>
        <taxon>Polystomatidea</taxon>
        <taxon>Polystomatidae</taxon>
        <taxon>Protopolystoma</taxon>
    </lineage>
</organism>
<feature type="region of interest" description="Disordered" evidence="1">
    <location>
        <begin position="58"/>
        <end position="81"/>
    </location>
</feature>
<protein>
    <submittedName>
        <fullName evidence="2">Uncharacterized protein</fullName>
    </submittedName>
</protein>
<reference evidence="2" key="1">
    <citation type="submission" date="2018-11" db="EMBL/GenBank/DDBJ databases">
        <authorList>
            <consortium name="Pathogen Informatics"/>
        </authorList>
    </citation>
    <scope>NUCLEOTIDE SEQUENCE</scope>
</reference>
<evidence type="ECO:0000313" key="3">
    <source>
        <dbReference type="Proteomes" id="UP000784294"/>
    </source>
</evidence>
<name>A0A3S4ZEW5_9PLAT</name>
<evidence type="ECO:0000313" key="2">
    <source>
        <dbReference type="EMBL" id="VEL09708.1"/>
    </source>
</evidence>
<comment type="caution">
    <text evidence="2">The sequence shown here is derived from an EMBL/GenBank/DDBJ whole genome shotgun (WGS) entry which is preliminary data.</text>
</comment>
<sequence length="81" mass="8802">MSVMKQSSFLPTVITLGEARRPLRPVRGGRKRVALQNVKETGLYIIITLHSASNVPARKRRMVDGATESTSAPELDLLAGS</sequence>
<gene>
    <name evidence="2" type="ORF">PXEA_LOCUS3148</name>
</gene>
<evidence type="ECO:0000256" key="1">
    <source>
        <dbReference type="SAM" id="MobiDB-lite"/>
    </source>
</evidence>
<dbReference type="EMBL" id="CAAALY010007037">
    <property type="protein sequence ID" value="VEL09708.1"/>
    <property type="molecule type" value="Genomic_DNA"/>
</dbReference>
<proteinExistence type="predicted"/>
<keyword evidence="3" id="KW-1185">Reference proteome</keyword>
<dbReference type="Proteomes" id="UP000784294">
    <property type="component" value="Unassembled WGS sequence"/>
</dbReference>
<dbReference type="AlphaFoldDB" id="A0A3S4ZEW5"/>
<accession>A0A3S4ZEW5</accession>